<name>A0A1H7MP38_9RHOB</name>
<evidence type="ECO:0000256" key="1">
    <source>
        <dbReference type="SAM" id="Coils"/>
    </source>
</evidence>
<accession>A0A1H7MP38</accession>
<dbReference type="STRING" id="188906.SAMN04488526_2009"/>
<dbReference type="SUPFAM" id="SSF51261">
    <property type="entry name" value="Duplicated hybrid motif"/>
    <property type="match status" value="1"/>
</dbReference>
<evidence type="ECO:0000313" key="5">
    <source>
        <dbReference type="EMBL" id="SEL12944.1"/>
    </source>
</evidence>
<dbReference type="InterPro" id="IPR016047">
    <property type="entry name" value="M23ase_b-sheet_dom"/>
</dbReference>
<dbReference type="CDD" id="cd12797">
    <property type="entry name" value="M23_peptidase"/>
    <property type="match status" value="1"/>
</dbReference>
<dbReference type="EMBL" id="FNZQ01000003">
    <property type="protein sequence ID" value="SEL12944.1"/>
    <property type="molecule type" value="Genomic_DNA"/>
</dbReference>
<protein>
    <submittedName>
        <fullName evidence="5">Murein DD-endopeptidase MepM and murein hydrolase activator NlpD, contain LysM domain</fullName>
    </submittedName>
</protein>
<dbReference type="PANTHER" id="PTHR21666:SF270">
    <property type="entry name" value="MUREIN HYDROLASE ACTIVATOR ENVC"/>
    <property type="match status" value="1"/>
</dbReference>
<evidence type="ECO:0000259" key="4">
    <source>
        <dbReference type="Pfam" id="PF19353"/>
    </source>
</evidence>
<dbReference type="InterPro" id="IPR011055">
    <property type="entry name" value="Dup_hybrid_motif"/>
</dbReference>
<dbReference type="Gene3D" id="2.70.70.10">
    <property type="entry name" value="Glucose Permease (Domain IIA)"/>
    <property type="match status" value="1"/>
</dbReference>
<dbReference type="GO" id="GO:0004222">
    <property type="term" value="F:metalloendopeptidase activity"/>
    <property type="evidence" value="ECO:0007669"/>
    <property type="project" value="TreeGrafter"/>
</dbReference>
<keyword evidence="2" id="KW-1133">Transmembrane helix</keyword>
<feature type="domain" description="DUF5930" evidence="4">
    <location>
        <begin position="38"/>
        <end position="361"/>
    </location>
</feature>
<keyword evidence="2" id="KW-0812">Transmembrane</keyword>
<organism evidence="5 6">
    <name type="scientific">Jannaschia helgolandensis</name>
    <dbReference type="NCBI Taxonomy" id="188906"/>
    <lineage>
        <taxon>Bacteria</taxon>
        <taxon>Pseudomonadati</taxon>
        <taxon>Pseudomonadota</taxon>
        <taxon>Alphaproteobacteria</taxon>
        <taxon>Rhodobacterales</taxon>
        <taxon>Roseobacteraceae</taxon>
        <taxon>Jannaschia</taxon>
    </lineage>
</organism>
<dbReference type="Pfam" id="PF19353">
    <property type="entry name" value="DUF5930"/>
    <property type="match status" value="1"/>
</dbReference>
<evidence type="ECO:0000313" key="6">
    <source>
        <dbReference type="Proteomes" id="UP000199283"/>
    </source>
</evidence>
<keyword evidence="2" id="KW-0472">Membrane</keyword>
<reference evidence="5 6" key="1">
    <citation type="submission" date="2016-10" db="EMBL/GenBank/DDBJ databases">
        <authorList>
            <person name="de Groot N.N."/>
        </authorList>
    </citation>
    <scope>NUCLEOTIDE SEQUENCE [LARGE SCALE GENOMIC DNA]</scope>
    <source>
        <strain evidence="5 6">DSM 14858</strain>
    </source>
</reference>
<dbReference type="PANTHER" id="PTHR21666">
    <property type="entry name" value="PEPTIDASE-RELATED"/>
    <property type="match status" value="1"/>
</dbReference>
<dbReference type="InterPro" id="IPR045974">
    <property type="entry name" value="DUF5930"/>
</dbReference>
<feature type="transmembrane region" description="Helical" evidence="2">
    <location>
        <begin position="77"/>
        <end position="102"/>
    </location>
</feature>
<feature type="coiled-coil region" evidence="1">
    <location>
        <begin position="133"/>
        <end position="198"/>
    </location>
</feature>
<dbReference type="Proteomes" id="UP000199283">
    <property type="component" value="Unassembled WGS sequence"/>
</dbReference>
<dbReference type="InterPro" id="IPR050570">
    <property type="entry name" value="Cell_wall_metabolism_enzyme"/>
</dbReference>
<keyword evidence="6" id="KW-1185">Reference proteome</keyword>
<sequence>MSRTRRNDEPYEKFRAVGGTKFGPNTARQYQTGERRVKQRLSDKINAKLERHLPEQRLFLKSEEGTRFIRLRPLTQASTLIGGALVVGWTVVVTSFFLIGAITSGSSRDQTARAQIAYETRLAALSTERDTRAQEAEQALERFYSALDEVSKMQGTVLTSEQRVRELETGIEVIQRTLRRTVSERNEARDEAESLLARLDNAPEATALAERLAADSAETAEILADALDATALARDEAMVVAMGADAEITRMEAMAEVVAERNNRIFSRLEDALETSMVPLERVFNQAGISSDSLLQSVRSGYSGQGGPLEPVVVSTRGGADLVDVDTARANRLMDKLEDVDMYRIAAESLPLGKPVKSAYRLTSAFGPRWGRMHSGVDLAASRGTPILAAADGVVTFAGWSSAYGKLIKIRHPLGFETRYAHNDSIAVTVGQRVSRGETIGGMGDTGRVTGVHSHYEIRRNGEALNPNTFIKAGQDVF</sequence>
<gene>
    <name evidence="5" type="ORF">SAMN04488526_2009</name>
</gene>
<proteinExistence type="predicted"/>
<evidence type="ECO:0000259" key="3">
    <source>
        <dbReference type="Pfam" id="PF01551"/>
    </source>
</evidence>
<dbReference type="AlphaFoldDB" id="A0A1H7MP38"/>
<keyword evidence="5" id="KW-0378">Hydrolase</keyword>
<evidence type="ECO:0000256" key="2">
    <source>
        <dbReference type="SAM" id="Phobius"/>
    </source>
</evidence>
<dbReference type="Pfam" id="PF01551">
    <property type="entry name" value="Peptidase_M23"/>
    <property type="match status" value="1"/>
</dbReference>
<keyword evidence="1" id="KW-0175">Coiled coil</keyword>
<feature type="domain" description="M23ase beta-sheet core" evidence="3">
    <location>
        <begin position="372"/>
        <end position="467"/>
    </location>
</feature>